<dbReference type="PROSITE" id="PS50195">
    <property type="entry name" value="PX"/>
    <property type="match status" value="1"/>
</dbReference>
<dbReference type="InterPro" id="IPR028662">
    <property type="entry name" value="SNX8/Mvp1"/>
</dbReference>
<evidence type="ECO:0000259" key="3">
    <source>
        <dbReference type="PROSITE" id="PS50195"/>
    </source>
</evidence>
<dbReference type="SMART" id="SM00312">
    <property type="entry name" value="PX"/>
    <property type="match status" value="1"/>
</dbReference>
<evidence type="ECO:0000313" key="4">
    <source>
        <dbReference type="EMBL" id="KAK5580560.1"/>
    </source>
</evidence>
<comment type="caution">
    <text evidence="4">The sequence shown here is derived from an EMBL/GenBank/DDBJ whole genome shotgun (WGS) entry which is preliminary data.</text>
</comment>
<feature type="compositionally biased region" description="Low complexity" evidence="2">
    <location>
        <begin position="238"/>
        <end position="247"/>
    </location>
</feature>
<evidence type="ECO:0000313" key="5">
    <source>
        <dbReference type="Proteomes" id="UP001344447"/>
    </source>
</evidence>
<dbReference type="GO" id="GO:0035091">
    <property type="term" value="F:phosphatidylinositol binding"/>
    <property type="evidence" value="ECO:0007669"/>
    <property type="project" value="InterPro"/>
</dbReference>
<feature type="region of interest" description="Disordered" evidence="2">
    <location>
        <begin position="229"/>
        <end position="257"/>
    </location>
</feature>
<dbReference type="CDD" id="cd06093">
    <property type="entry name" value="PX_domain"/>
    <property type="match status" value="1"/>
</dbReference>
<keyword evidence="5" id="KW-1185">Reference proteome</keyword>
<dbReference type="InterPro" id="IPR001683">
    <property type="entry name" value="PX_dom"/>
</dbReference>
<dbReference type="InterPro" id="IPR036871">
    <property type="entry name" value="PX_dom_sf"/>
</dbReference>
<reference evidence="4 5" key="1">
    <citation type="submission" date="2023-11" db="EMBL/GenBank/DDBJ databases">
        <title>Dfirmibasis_genome.</title>
        <authorList>
            <person name="Edelbroek B."/>
            <person name="Kjellin J."/>
            <person name="Jerlstrom-Hultqvist J."/>
            <person name="Soderbom F."/>
        </authorList>
    </citation>
    <scope>NUCLEOTIDE SEQUENCE [LARGE SCALE GENOMIC DNA]</scope>
    <source>
        <strain evidence="4 5">TNS-C-14</strain>
    </source>
</reference>
<dbReference type="Proteomes" id="UP001344447">
    <property type="component" value="Unassembled WGS sequence"/>
</dbReference>
<dbReference type="PANTHER" id="PTHR46571:SF1">
    <property type="entry name" value="SORTING NEXIN-8"/>
    <property type="match status" value="1"/>
</dbReference>
<sequence>MMETTTTISDIRNSKISINIAENREQFGKKFTEYIIDITTSTGHEYTIARRFSEFYSLYELLVHNYQIQFPFPAKKLNKLNSNIIEIRKKALQDFLKFLVIHPSASVRKSDDVLRFLDQNTANFNNKLIKEKLTFEQVNQKKKSVKLELSIVEGKEFKLHKKSMWDIVSYCIFDVGHEPIDGQKSTKKTPIIAGPYPRWSYKTKVTIKASEQQKTLYFKVFNQESTLSITPSGGNGGSSSSFSSNSMGNGGSGILEEHNSGSVTINTKDCKVDLIGSCSVDVDKLQITNQSPTLHVLHLEPEGSGEILISLLLL</sequence>
<dbReference type="GO" id="GO:0034498">
    <property type="term" value="P:early endosome to Golgi transport"/>
    <property type="evidence" value="ECO:0007669"/>
    <property type="project" value="TreeGrafter"/>
</dbReference>
<name>A0AAN7U762_9MYCE</name>
<dbReference type="Gene3D" id="2.60.40.150">
    <property type="entry name" value="C2 domain"/>
    <property type="match status" value="1"/>
</dbReference>
<dbReference type="GO" id="GO:0005829">
    <property type="term" value="C:cytosol"/>
    <property type="evidence" value="ECO:0007669"/>
    <property type="project" value="GOC"/>
</dbReference>
<dbReference type="PANTHER" id="PTHR46571">
    <property type="entry name" value="SORTING NEXIN-8"/>
    <property type="match status" value="1"/>
</dbReference>
<dbReference type="SUPFAM" id="SSF64268">
    <property type="entry name" value="PX domain"/>
    <property type="match status" value="1"/>
</dbReference>
<protein>
    <recommendedName>
        <fullName evidence="3">PX domain-containing protein</fullName>
    </recommendedName>
</protein>
<evidence type="ECO:0000256" key="2">
    <source>
        <dbReference type="SAM" id="MobiDB-lite"/>
    </source>
</evidence>
<feature type="domain" description="PX" evidence="3">
    <location>
        <begin position="12"/>
        <end position="124"/>
    </location>
</feature>
<dbReference type="EMBL" id="JAVFKY010000002">
    <property type="protein sequence ID" value="KAK5580560.1"/>
    <property type="molecule type" value="Genomic_DNA"/>
</dbReference>
<dbReference type="InterPro" id="IPR035892">
    <property type="entry name" value="C2_domain_sf"/>
</dbReference>
<dbReference type="AlphaFoldDB" id="A0AAN7U762"/>
<accession>A0AAN7U762</accession>
<dbReference type="GO" id="GO:0031901">
    <property type="term" value="C:early endosome membrane"/>
    <property type="evidence" value="ECO:0007669"/>
    <property type="project" value="TreeGrafter"/>
</dbReference>
<comment type="subcellular location">
    <subcellularLocation>
        <location evidence="1">Membrane</location>
        <topology evidence="1">Peripheral membrane protein</topology>
        <orientation evidence="1">Cytoplasmic side</orientation>
    </subcellularLocation>
</comment>
<dbReference type="Gene3D" id="3.30.1520.10">
    <property type="entry name" value="Phox-like domain"/>
    <property type="match status" value="1"/>
</dbReference>
<gene>
    <name evidence="4" type="ORF">RB653_000580</name>
</gene>
<dbReference type="Pfam" id="PF00787">
    <property type="entry name" value="PX"/>
    <property type="match status" value="1"/>
</dbReference>
<evidence type="ECO:0000256" key="1">
    <source>
        <dbReference type="ARBA" id="ARBA00004287"/>
    </source>
</evidence>
<organism evidence="4 5">
    <name type="scientific">Dictyostelium firmibasis</name>
    <dbReference type="NCBI Taxonomy" id="79012"/>
    <lineage>
        <taxon>Eukaryota</taxon>
        <taxon>Amoebozoa</taxon>
        <taxon>Evosea</taxon>
        <taxon>Eumycetozoa</taxon>
        <taxon>Dictyostelia</taxon>
        <taxon>Dictyosteliales</taxon>
        <taxon>Dictyosteliaceae</taxon>
        <taxon>Dictyostelium</taxon>
    </lineage>
</organism>
<proteinExistence type="predicted"/>
<dbReference type="GO" id="GO:0006886">
    <property type="term" value="P:intracellular protein transport"/>
    <property type="evidence" value="ECO:0007669"/>
    <property type="project" value="TreeGrafter"/>
</dbReference>